<protein>
    <submittedName>
        <fullName evidence="1">Uncharacterized protein</fullName>
    </submittedName>
</protein>
<gene>
    <name evidence="1" type="ORF">ACFPOB_26195</name>
</gene>
<evidence type="ECO:0000313" key="2">
    <source>
        <dbReference type="Proteomes" id="UP001596053"/>
    </source>
</evidence>
<name>A0ABW0J0V1_9HYPH</name>
<keyword evidence="2" id="KW-1185">Reference proteome</keyword>
<organism evidence="1 2">
    <name type="scientific">Bosea eneae</name>
    <dbReference type="NCBI Taxonomy" id="151454"/>
    <lineage>
        <taxon>Bacteria</taxon>
        <taxon>Pseudomonadati</taxon>
        <taxon>Pseudomonadota</taxon>
        <taxon>Alphaproteobacteria</taxon>
        <taxon>Hyphomicrobiales</taxon>
        <taxon>Boseaceae</taxon>
        <taxon>Bosea</taxon>
    </lineage>
</organism>
<dbReference type="RefSeq" id="WP_377801239.1">
    <property type="nucleotide sequence ID" value="NZ_JBHSLW010000056.1"/>
</dbReference>
<reference evidence="2" key="1">
    <citation type="journal article" date="2019" name="Int. J. Syst. Evol. Microbiol.">
        <title>The Global Catalogue of Microorganisms (GCM) 10K type strain sequencing project: providing services to taxonomists for standard genome sequencing and annotation.</title>
        <authorList>
            <consortium name="The Broad Institute Genomics Platform"/>
            <consortium name="The Broad Institute Genome Sequencing Center for Infectious Disease"/>
            <person name="Wu L."/>
            <person name="Ma J."/>
        </authorList>
    </citation>
    <scope>NUCLEOTIDE SEQUENCE [LARGE SCALE GENOMIC DNA]</scope>
    <source>
        <strain evidence="2">NCAIM B.01391</strain>
    </source>
</reference>
<dbReference type="Proteomes" id="UP001596053">
    <property type="component" value="Unassembled WGS sequence"/>
</dbReference>
<accession>A0ABW0J0V1</accession>
<sequence length="56" mass="6079">MGFTPAQVGEMSLWQFMACVDGWAKANSPEAAKRSNDPPDFGDVQAMFDAAPEFLP</sequence>
<dbReference type="EMBL" id="JBHSLW010000056">
    <property type="protein sequence ID" value="MFC5423045.1"/>
    <property type="molecule type" value="Genomic_DNA"/>
</dbReference>
<comment type="caution">
    <text evidence="1">The sequence shown here is derived from an EMBL/GenBank/DDBJ whole genome shotgun (WGS) entry which is preliminary data.</text>
</comment>
<evidence type="ECO:0000313" key="1">
    <source>
        <dbReference type="EMBL" id="MFC5423045.1"/>
    </source>
</evidence>
<proteinExistence type="predicted"/>